<dbReference type="InterPro" id="IPR059112">
    <property type="entry name" value="CysZ/EI24"/>
</dbReference>
<evidence type="ECO:0000313" key="6">
    <source>
        <dbReference type="EMBL" id="ALE17759.1"/>
    </source>
</evidence>
<dbReference type="AlphaFoldDB" id="A0A0M4LX80"/>
<feature type="transmembrane region" description="Helical" evidence="5">
    <location>
        <begin position="128"/>
        <end position="155"/>
    </location>
</feature>
<dbReference type="Proteomes" id="UP000057938">
    <property type="component" value="Chromosome"/>
</dbReference>
<dbReference type="STRING" id="361183.AMC99_02486"/>
<dbReference type="KEGG" id="aep:AMC99_02486"/>
<feature type="transmembrane region" description="Helical" evidence="5">
    <location>
        <begin position="20"/>
        <end position="42"/>
    </location>
</feature>
<dbReference type="Pfam" id="PF07264">
    <property type="entry name" value="EI24"/>
    <property type="match status" value="1"/>
</dbReference>
<dbReference type="EMBL" id="CP012669">
    <property type="protein sequence ID" value="ALE17759.1"/>
    <property type="molecule type" value="Genomic_DNA"/>
</dbReference>
<dbReference type="RefSeq" id="WP_061926888.1">
    <property type="nucleotide sequence ID" value="NZ_CP012669.1"/>
</dbReference>
<keyword evidence="4 5" id="KW-0472">Membrane</keyword>
<proteinExistence type="predicted"/>
<evidence type="ECO:0000256" key="3">
    <source>
        <dbReference type="ARBA" id="ARBA00022989"/>
    </source>
</evidence>
<accession>A0A0M4LX80</accession>
<gene>
    <name evidence="6" type="ORF">AMC99_02486</name>
</gene>
<keyword evidence="3 5" id="KW-1133">Transmembrane helix</keyword>
<keyword evidence="7" id="KW-1185">Reference proteome</keyword>
<sequence length="228" mass="24276">MRAVISAISLSLRQLGDRAILAVLAKSVAITVALFVAAGYGVSKALPWLVSDYLDLSSDTYVVLSALLMLAGAWFLFRVVAIAVIQLFADEIVIAVERKHYPAAANRARKLPLSEDISNSLRSIGRTIGVNLVAIPVALLLIPTAIGPAIAFFGANAVLLGRELTDMAWLRQRIQPDSANPVHLGERLLLGSAIAGMMLVPFANFLAPVIGAAAGTHLVNHRFGRHDP</sequence>
<evidence type="ECO:0000256" key="1">
    <source>
        <dbReference type="ARBA" id="ARBA00004141"/>
    </source>
</evidence>
<evidence type="ECO:0000313" key="7">
    <source>
        <dbReference type="Proteomes" id="UP000057938"/>
    </source>
</evidence>
<organism evidence="6 7">
    <name type="scientific">Altererythrobacter epoxidivorans</name>
    <dbReference type="NCBI Taxonomy" id="361183"/>
    <lineage>
        <taxon>Bacteria</taxon>
        <taxon>Pseudomonadati</taxon>
        <taxon>Pseudomonadota</taxon>
        <taxon>Alphaproteobacteria</taxon>
        <taxon>Sphingomonadales</taxon>
        <taxon>Erythrobacteraceae</taxon>
        <taxon>Altererythrobacter</taxon>
    </lineage>
</organism>
<feature type="transmembrane region" description="Helical" evidence="5">
    <location>
        <begin position="62"/>
        <end position="89"/>
    </location>
</feature>
<name>A0A0M4LX80_9SPHN</name>
<reference evidence="6 7" key="1">
    <citation type="submission" date="2015-09" db="EMBL/GenBank/DDBJ databases">
        <title>Complete genome sequence of a benzo[a]pyrene-degrading bacterium Altererythrobacter epoxidivorans CGMCC 1.7731T.</title>
        <authorList>
            <person name="Li Z."/>
            <person name="Cheng H."/>
            <person name="Huo Y."/>
            <person name="Xu X."/>
        </authorList>
    </citation>
    <scope>NUCLEOTIDE SEQUENCE [LARGE SCALE GENOMIC DNA]</scope>
    <source>
        <strain evidence="6 7">CGMCC 1.7731</strain>
    </source>
</reference>
<protein>
    <submittedName>
        <fullName evidence="6">Membrane protein, putative</fullName>
    </submittedName>
</protein>
<keyword evidence="2 5" id="KW-0812">Transmembrane</keyword>
<dbReference type="PATRIC" id="fig|361183.4.peg.2441"/>
<evidence type="ECO:0000256" key="5">
    <source>
        <dbReference type="SAM" id="Phobius"/>
    </source>
</evidence>
<feature type="transmembrane region" description="Helical" evidence="5">
    <location>
        <begin position="188"/>
        <end position="215"/>
    </location>
</feature>
<dbReference type="OrthoDB" id="5421146at2"/>
<evidence type="ECO:0000256" key="4">
    <source>
        <dbReference type="ARBA" id="ARBA00023136"/>
    </source>
</evidence>
<evidence type="ECO:0000256" key="2">
    <source>
        <dbReference type="ARBA" id="ARBA00022692"/>
    </source>
</evidence>
<comment type="subcellular location">
    <subcellularLocation>
        <location evidence="1">Membrane</location>
        <topology evidence="1">Multi-pass membrane protein</topology>
    </subcellularLocation>
</comment>